<evidence type="ECO:0000313" key="2">
    <source>
        <dbReference type="EMBL" id="KAF2818841.1"/>
    </source>
</evidence>
<evidence type="ECO:0000256" key="1">
    <source>
        <dbReference type="SAM" id="MobiDB-lite"/>
    </source>
</evidence>
<sequence>MVTKLFQNCMNLRIRRLQLGDNNKAYRTQTRNLNGALARARKKRGAEHRRTQQTFSRTRLIVDLNTEEDAHPSPPHPHTHESPCPSCRRQLLHSPQPQAQTPILPTIRHIHHPAPTSIPRERIRYHSLADQYCQDQDTSTHTRAIAPSHESVRTCTRIPNSAIAFA</sequence>
<dbReference type="AlphaFoldDB" id="A0A6A6ZCJ4"/>
<protein>
    <submittedName>
        <fullName evidence="2">Uncharacterized protein</fullName>
    </submittedName>
</protein>
<dbReference type="EMBL" id="MU006248">
    <property type="protein sequence ID" value="KAF2818841.1"/>
    <property type="molecule type" value="Genomic_DNA"/>
</dbReference>
<organism evidence="2 3">
    <name type="scientific">Ophiobolus disseminans</name>
    <dbReference type="NCBI Taxonomy" id="1469910"/>
    <lineage>
        <taxon>Eukaryota</taxon>
        <taxon>Fungi</taxon>
        <taxon>Dikarya</taxon>
        <taxon>Ascomycota</taxon>
        <taxon>Pezizomycotina</taxon>
        <taxon>Dothideomycetes</taxon>
        <taxon>Pleosporomycetidae</taxon>
        <taxon>Pleosporales</taxon>
        <taxon>Pleosporineae</taxon>
        <taxon>Phaeosphaeriaceae</taxon>
        <taxon>Ophiobolus</taxon>
    </lineage>
</organism>
<proteinExistence type="predicted"/>
<feature type="region of interest" description="Disordered" evidence="1">
    <location>
        <begin position="67"/>
        <end position="96"/>
    </location>
</feature>
<accession>A0A6A6ZCJ4</accession>
<evidence type="ECO:0000313" key="3">
    <source>
        <dbReference type="Proteomes" id="UP000799424"/>
    </source>
</evidence>
<keyword evidence="3" id="KW-1185">Reference proteome</keyword>
<gene>
    <name evidence="2" type="ORF">CC86DRAFT_151398</name>
</gene>
<name>A0A6A6ZCJ4_9PLEO</name>
<reference evidence="2" key="1">
    <citation type="journal article" date="2020" name="Stud. Mycol.">
        <title>101 Dothideomycetes genomes: a test case for predicting lifestyles and emergence of pathogens.</title>
        <authorList>
            <person name="Haridas S."/>
            <person name="Albert R."/>
            <person name="Binder M."/>
            <person name="Bloem J."/>
            <person name="Labutti K."/>
            <person name="Salamov A."/>
            <person name="Andreopoulos B."/>
            <person name="Baker S."/>
            <person name="Barry K."/>
            <person name="Bills G."/>
            <person name="Bluhm B."/>
            <person name="Cannon C."/>
            <person name="Castanera R."/>
            <person name="Culley D."/>
            <person name="Daum C."/>
            <person name="Ezra D."/>
            <person name="Gonzalez J."/>
            <person name="Henrissat B."/>
            <person name="Kuo A."/>
            <person name="Liang C."/>
            <person name="Lipzen A."/>
            <person name="Lutzoni F."/>
            <person name="Magnuson J."/>
            <person name="Mondo S."/>
            <person name="Nolan M."/>
            <person name="Ohm R."/>
            <person name="Pangilinan J."/>
            <person name="Park H.-J."/>
            <person name="Ramirez L."/>
            <person name="Alfaro M."/>
            <person name="Sun H."/>
            <person name="Tritt A."/>
            <person name="Yoshinaga Y."/>
            <person name="Zwiers L.-H."/>
            <person name="Turgeon B."/>
            <person name="Goodwin S."/>
            <person name="Spatafora J."/>
            <person name="Crous P."/>
            <person name="Grigoriev I."/>
        </authorList>
    </citation>
    <scope>NUCLEOTIDE SEQUENCE</scope>
    <source>
        <strain evidence="2">CBS 113818</strain>
    </source>
</reference>
<dbReference type="Proteomes" id="UP000799424">
    <property type="component" value="Unassembled WGS sequence"/>
</dbReference>